<proteinExistence type="predicted"/>
<keyword evidence="2" id="KW-0472">Membrane</keyword>
<reference evidence="4 5" key="1">
    <citation type="submission" date="2016-10" db="EMBL/GenBank/DDBJ databases">
        <authorList>
            <person name="de Groot N.N."/>
        </authorList>
    </citation>
    <scope>NUCLEOTIDE SEQUENCE [LARGE SCALE GENOMIC DNA]</scope>
    <source>
        <strain evidence="4 5">S5-249</strain>
    </source>
</reference>
<dbReference type="InterPro" id="IPR007450">
    <property type="entry name" value="BamE_dom"/>
</dbReference>
<keyword evidence="1" id="KW-0732">Signal</keyword>
<dbReference type="RefSeq" id="WP_093315859.1">
    <property type="nucleotide sequence ID" value="NZ_FOZG01000002.1"/>
</dbReference>
<dbReference type="Pfam" id="PF04355">
    <property type="entry name" value="BamE"/>
    <property type="match status" value="1"/>
</dbReference>
<dbReference type="PROSITE" id="PS51257">
    <property type="entry name" value="PROKAR_LIPOPROTEIN"/>
    <property type="match status" value="1"/>
</dbReference>
<evidence type="ECO:0000259" key="3">
    <source>
        <dbReference type="Pfam" id="PF04355"/>
    </source>
</evidence>
<name>A0A1I6LQ31_9SPHN</name>
<dbReference type="EMBL" id="FOZG01000002">
    <property type="protein sequence ID" value="SFS05362.1"/>
    <property type="molecule type" value="Genomic_DNA"/>
</dbReference>
<dbReference type="AlphaFoldDB" id="A0A1I6LQ31"/>
<evidence type="ECO:0000313" key="5">
    <source>
        <dbReference type="Proteomes" id="UP000198824"/>
    </source>
</evidence>
<dbReference type="InterPro" id="IPR037873">
    <property type="entry name" value="BamE-like"/>
</dbReference>
<evidence type="ECO:0000256" key="2">
    <source>
        <dbReference type="ARBA" id="ARBA00023136"/>
    </source>
</evidence>
<evidence type="ECO:0000256" key="1">
    <source>
        <dbReference type="ARBA" id="ARBA00022729"/>
    </source>
</evidence>
<dbReference type="OrthoDB" id="7160681at2"/>
<dbReference type="GO" id="GO:0019867">
    <property type="term" value="C:outer membrane"/>
    <property type="evidence" value="ECO:0007669"/>
    <property type="project" value="InterPro"/>
</dbReference>
<protein>
    <submittedName>
        <fullName evidence="4">Beta-barrel assembly machine subunit BamE</fullName>
    </submittedName>
</protein>
<feature type="domain" description="Outer membrane protein assembly factor BamE" evidence="3">
    <location>
        <begin position="28"/>
        <end position="102"/>
    </location>
</feature>
<sequence>MSFPKRVALAALVPALLAGCAQIREHKGYVGDTLLLDSVQPGIDNKESVAKTLGRPSFTANWDDSTWYYWARNTRQLAFGSPKPTEQLLMTVKFDRTGNVASVSRSGVETVASINPAGGKTPTLGRNRGFFAELFGNIGTVGSAGQAASTADNPN</sequence>
<gene>
    <name evidence="4" type="ORF">SAMN05192580_3088</name>
</gene>
<dbReference type="Proteomes" id="UP000198824">
    <property type="component" value="Unassembled WGS sequence"/>
</dbReference>
<dbReference type="STRING" id="1166337.SAMN05192580_3088"/>
<keyword evidence="5" id="KW-1185">Reference proteome</keyword>
<accession>A0A1I6LQ31</accession>
<organism evidence="4 5">
    <name type="scientific">Sphingomonas jatrophae</name>
    <dbReference type="NCBI Taxonomy" id="1166337"/>
    <lineage>
        <taxon>Bacteria</taxon>
        <taxon>Pseudomonadati</taxon>
        <taxon>Pseudomonadota</taxon>
        <taxon>Alphaproteobacteria</taxon>
        <taxon>Sphingomonadales</taxon>
        <taxon>Sphingomonadaceae</taxon>
        <taxon>Sphingomonas</taxon>
    </lineage>
</organism>
<evidence type="ECO:0000313" key="4">
    <source>
        <dbReference type="EMBL" id="SFS05362.1"/>
    </source>
</evidence>
<dbReference type="Gene3D" id="3.30.1450.10">
    <property type="match status" value="1"/>
</dbReference>